<reference evidence="1" key="1">
    <citation type="submission" date="2022-08" db="EMBL/GenBank/DDBJ databases">
        <title>Draft genome sequencing of Roseisolibacter agri AW1220.</title>
        <authorList>
            <person name="Tobiishi Y."/>
            <person name="Tonouchi A."/>
        </authorList>
    </citation>
    <scope>NUCLEOTIDE SEQUENCE</scope>
    <source>
        <strain evidence="1">AW1220</strain>
    </source>
</reference>
<evidence type="ECO:0000313" key="1">
    <source>
        <dbReference type="EMBL" id="GLC25086.1"/>
    </source>
</evidence>
<accession>A0AA37QA01</accession>
<dbReference type="AlphaFoldDB" id="A0AA37QA01"/>
<proteinExistence type="predicted"/>
<evidence type="ECO:0000313" key="2">
    <source>
        <dbReference type="Proteomes" id="UP001161325"/>
    </source>
</evidence>
<organism evidence="1 2">
    <name type="scientific">Roseisolibacter agri</name>
    <dbReference type="NCBI Taxonomy" id="2014610"/>
    <lineage>
        <taxon>Bacteria</taxon>
        <taxon>Pseudomonadati</taxon>
        <taxon>Gemmatimonadota</taxon>
        <taxon>Gemmatimonadia</taxon>
        <taxon>Gemmatimonadales</taxon>
        <taxon>Gemmatimonadaceae</taxon>
        <taxon>Roseisolibacter</taxon>
    </lineage>
</organism>
<sequence>MDQHRFATAIGALRERTSRLLPSQLEEFANAVEDFCDVARATGQSHALVRAIIELQFARDPKYAAARDRSLAAVDECLADLQSLS</sequence>
<gene>
    <name evidence="1" type="ORF">rosag_15990</name>
</gene>
<name>A0AA37QA01_9BACT</name>
<dbReference type="EMBL" id="BRXS01000002">
    <property type="protein sequence ID" value="GLC25086.1"/>
    <property type="molecule type" value="Genomic_DNA"/>
</dbReference>
<protein>
    <submittedName>
        <fullName evidence="1">Uncharacterized protein</fullName>
    </submittedName>
</protein>
<dbReference type="Proteomes" id="UP001161325">
    <property type="component" value="Unassembled WGS sequence"/>
</dbReference>
<comment type="caution">
    <text evidence="1">The sequence shown here is derived from an EMBL/GenBank/DDBJ whole genome shotgun (WGS) entry which is preliminary data.</text>
</comment>
<dbReference type="RefSeq" id="WP_284349527.1">
    <property type="nucleotide sequence ID" value="NZ_BRXS01000002.1"/>
</dbReference>
<keyword evidence="2" id="KW-1185">Reference proteome</keyword>